<sequence>MLPFTREQFLGVFVTYNEAIWPLQIAACLLGIVAVALLFRPSRSSGRVIAGILAAMWVWTGIVYHGLFFAPINTAAHFFGAMFLFQGGFLAYAGIQHDRLRFGVRSGPAAWVAAALLFYAAVLYPVIGMVTGHTYPEMPMFGVTPCPVTIFTFGMFLLTTQRLSRWLLVIPFVWSLIGGSAAIMLGITQDWLLLVSGFAAVPLIVLCDWGTAHLRRTA</sequence>
<keyword evidence="3" id="KW-1185">Reference proteome</keyword>
<comment type="caution">
    <text evidence="2">The sequence shown here is derived from an EMBL/GenBank/DDBJ whole genome shotgun (WGS) entry which is preliminary data.</text>
</comment>
<feature type="transmembrane region" description="Helical" evidence="1">
    <location>
        <begin position="139"/>
        <end position="159"/>
    </location>
</feature>
<dbReference type="Proteomes" id="UP000317122">
    <property type="component" value="Unassembled WGS sequence"/>
</dbReference>
<keyword evidence="1" id="KW-0812">Transmembrane</keyword>
<evidence type="ECO:0000313" key="2">
    <source>
        <dbReference type="EMBL" id="TWI27884.1"/>
    </source>
</evidence>
<keyword evidence="1" id="KW-1133">Transmembrane helix</keyword>
<dbReference type="AlphaFoldDB" id="A0A562N700"/>
<keyword evidence="1" id="KW-0472">Membrane</keyword>
<reference evidence="2 3" key="1">
    <citation type="journal article" date="2015" name="Stand. Genomic Sci.">
        <title>Genomic Encyclopedia of Bacterial and Archaeal Type Strains, Phase III: the genomes of soil and plant-associated and newly described type strains.</title>
        <authorList>
            <person name="Whitman W.B."/>
            <person name="Woyke T."/>
            <person name="Klenk H.P."/>
            <person name="Zhou Y."/>
            <person name="Lilburn T.G."/>
            <person name="Beck B.J."/>
            <person name="De Vos P."/>
            <person name="Vandamme P."/>
            <person name="Eisen J.A."/>
            <person name="Garrity G."/>
            <person name="Hugenholtz P."/>
            <person name="Kyrpides N.C."/>
        </authorList>
    </citation>
    <scope>NUCLEOTIDE SEQUENCE [LARGE SCALE GENOMIC DNA]</scope>
    <source>
        <strain evidence="2 3">CGMCC 1.2546</strain>
    </source>
</reference>
<evidence type="ECO:0000313" key="3">
    <source>
        <dbReference type="Proteomes" id="UP000317122"/>
    </source>
</evidence>
<gene>
    <name evidence="2" type="ORF">IQ26_05535</name>
</gene>
<evidence type="ECO:0000256" key="1">
    <source>
        <dbReference type="SAM" id="Phobius"/>
    </source>
</evidence>
<feature type="transmembrane region" description="Helical" evidence="1">
    <location>
        <begin position="107"/>
        <end position="127"/>
    </location>
</feature>
<feature type="transmembrane region" description="Helical" evidence="1">
    <location>
        <begin position="166"/>
        <end position="185"/>
    </location>
</feature>
<proteinExistence type="predicted"/>
<feature type="transmembrane region" description="Helical" evidence="1">
    <location>
        <begin position="191"/>
        <end position="212"/>
    </location>
</feature>
<dbReference type="EMBL" id="VLKT01000042">
    <property type="protein sequence ID" value="TWI27884.1"/>
    <property type="molecule type" value="Genomic_DNA"/>
</dbReference>
<dbReference type="Pfam" id="PF19540">
    <property type="entry name" value="DUF6064"/>
    <property type="match status" value="1"/>
</dbReference>
<accession>A0A562N700</accession>
<organism evidence="2 3">
    <name type="scientific">Mesorhizobium tianshanense</name>
    <dbReference type="NCBI Taxonomy" id="39844"/>
    <lineage>
        <taxon>Bacteria</taxon>
        <taxon>Pseudomonadati</taxon>
        <taxon>Pseudomonadota</taxon>
        <taxon>Alphaproteobacteria</taxon>
        <taxon>Hyphomicrobiales</taxon>
        <taxon>Phyllobacteriaceae</taxon>
        <taxon>Mesorhizobium</taxon>
    </lineage>
</organism>
<name>A0A562N700_9HYPH</name>
<protein>
    <submittedName>
        <fullName evidence="2">Uncharacterized protein</fullName>
    </submittedName>
</protein>
<dbReference type="InterPro" id="IPR045708">
    <property type="entry name" value="DUF6064"/>
</dbReference>
<dbReference type="RefSeq" id="WP_145721534.1">
    <property type="nucleotide sequence ID" value="NZ_BSPF01000109.1"/>
</dbReference>
<feature type="transmembrane region" description="Helical" evidence="1">
    <location>
        <begin position="48"/>
        <end position="69"/>
    </location>
</feature>
<feature type="transmembrane region" description="Helical" evidence="1">
    <location>
        <begin position="75"/>
        <end position="95"/>
    </location>
</feature>
<dbReference type="OrthoDB" id="1437042at2"/>
<feature type="transmembrane region" description="Helical" evidence="1">
    <location>
        <begin position="20"/>
        <end position="39"/>
    </location>
</feature>